<gene>
    <name evidence="2" type="ORF">H6D15_02295</name>
</gene>
<feature type="domain" description="Tubulin/FtsZ GTPase" evidence="1">
    <location>
        <begin position="19"/>
        <end position="123"/>
    </location>
</feature>
<evidence type="ECO:0000313" key="3">
    <source>
        <dbReference type="Proteomes" id="UP000698924"/>
    </source>
</evidence>
<proteinExistence type="predicted"/>
<dbReference type="InterPro" id="IPR003008">
    <property type="entry name" value="Tubulin_FtsZ_GTPase"/>
</dbReference>
<dbReference type="RefSeq" id="WP_204970949.1">
    <property type="nucleotide sequence ID" value="NZ_JAAZTS010000002.1"/>
</dbReference>
<protein>
    <recommendedName>
        <fullName evidence="1">Tubulin/FtsZ GTPase domain-containing protein</fullName>
    </recommendedName>
</protein>
<name>A0AA41D6Y5_9BACT</name>
<evidence type="ECO:0000313" key="2">
    <source>
        <dbReference type="EMBL" id="MBM6856444.1"/>
    </source>
</evidence>
<dbReference type="GO" id="GO:0005525">
    <property type="term" value="F:GTP binding"/>
    <property type="evidence" value="ECO:0007669"/>
    <property type="project" value="InterPro"/>
</dbReference>
<dbReference type="EMBL" id="JACJMO010000002">
    <property type="protein sequence ID" value="MBM6856444.1"/>
    <property type="molecule type" value="Genomic_DNA"/>
</dbReference>
<dbReference type="Pfam" id="PF00091">
    <property type="entry name" value="Tubulin"/>
    <property type="match status" value="1"/>
</dbReference>
<dbReference type="Gene3D" id="3.40.50.1440">
    <property type="entry name" value="Tubulin/FtsZ, GTPase domain"/>
    <property type="match status" value="1"/>
</dbReference>
<organism evidence="2 3">
    <name type="scientific">Caecibacteroides pullorum</name>
    <dbReference type="NCBI Taxonomy" id="2725562"/>
    <lineage>
        <taxon>Bacteria</taxon>
        <taxon>Pseudomonadati</taxon>
        <taxon>Bacteroidota</taxon>
        <taxon>Bacteroidia</taxon>
        <taxon>Bacteroidales</taxon>
        <taxon>Bacteroidaceae</taxon>
        <taxon>Caecibacteroides</taxon>
    </lineage>
</organism>
<reference evidence="2 3" key="1">
    <citation type="journal article" date="2021" name="Sci. Rep.">
        <title>The distribution of antibiotic resistance genes in chicken gut microbiota commensals.</title>
        <authorList>
            <person name="Juricova H."/>
            <person name="Matiasovicova J."/>
            <person name="Kubasova T."/>
            <person name="Cejkova D."/>
            <person name="Rychlik I."/>
        </authorList>
    </citation>
    <scope>NUCLEOTIDE SEQUENCE [LARGE SCALE GENOMIC DNA]</scope>
    <source>
        <strain evidence="2 3">An421</strain>
    </source>
</reference>
<dbReference type="InterPro" id="IPR036525">
    <property type="entry name" value="Tubulin/FtsZ_GTPase_sf"/>
</dbReference>
<comment type="caution">
    <text evidence="2">The sequence shown here is derived from an EMBL/GenBank/DDBJ whole genome shotgun (WGS) entry which is preliminary data.</text>
</comment>
<evidence type="ECO:0000259" key="1">
    <source>
        <dbReference type="Pfam" id="PF00091"/>
    </source>
</evidence>
<keyword evidence="3" id="KW-1185">Reference proteome</keyword>
<dbReference type="Proteomes" id="UP000698924">
    <property type="component" value="Unassembled WGS sequence"/>
</dbReference>
<sequence>MNSKEMEKLSLPHKYLIGADGPGSGKNRDIAEYEYQKILPCLEKILIGKILSCFIVCLGGCTGNSCIKTFLQKAVDMKIKIKLLVVTLPHLSEGMEKREKALRIIDKTKKLTDGIFVVDNDVLPCNNISNLHGEADRKVISIIT</sequence>
<accession>A0AA41D6Y5</accession>
<dbReference type="AlphaFoldDB" id="A0AA41D6Y5"/>
<dbReference type="SUPFAM" id="SSF52490">
    <property type="entry name" value="Tubulin nucleotide-binding domain-like"/>
    <property type="match status" value="1"/>
</dbReference>